<protein>
    <submittedName>
        <fullName evidence="1">Uncharacterized protein</fullName>
    </submittedName>
</protein>
<name>A0ABS1P6L5_9ACTN</name>
<evidence type="ECO:0000313" key="1">
    <source>
        <dbReference type="EMBL" id="MBL1107986.1"/>
    </source>
</evidence>
<keyword evidence="2" id="KW-1185">Reference proteome</keyword>
<dbReference type="Proteomes" id="UP000621386">
    <property type="component" value="Unassembled WGS sequence"/>
</dbReference>
<comment type="caution">
    <text evidence="1">The sequence shown here is derived from an EMBL/GenBank/DDBJ whole genome shotgun (WGS) entry which is preliminary data.</text>
</comment>
<organism evidence="1 2">
    <name type="scientific">Streptomyces musisoli</name>
    <dbReference type="NCBI Taxonomy" id="2802280"/>
    <lineage>
        <taxon>Bacteria</taxon>
        <taxon>Bacillati</taxon>
        <taxon>Actinomycetota</taxon>
        <taxon>Actinomycetes</taxon>
        <taxon>Kitasatosporales</taxon>
        <taxon>Streptomycetaceae</taxon>
        <taxon>Streptomyces</taxon>
    </lineage>
</organism>
<reference evidence="1 2" key="1">
    <citation type="submission" date="2021-01" db="EMBL/GenBank/DDBJ databases">
        <title>WGS of actinomycetes isolated from Thailand.</title>
        <authorList>
            <person name="Thawai C."/>
        </authorList>
    </citation>
    <scope>NUCLEOTIDE SEQUENCE [LARGE SCALE GENOMIC DNA]</scope>
    <source>
        <strain evidence="1 2">CH5-8</strain>
    </source>
</reference>
<evidence type="ECO:0000313" key="2">
    <source>
        <dbReference type="Proteomes" id="UP000621386"/>
    </source>
</evidence>
<gene>
    <name evidence="1" type="ORF">JK361_25925</name>
</gene>
<proteinExistence type="predicted"/>
<dbReference type="EMBL" id="JAERRH010000010">
    <property type="protein sequence ID" value="MBL1107986.1"/>
    <property type="molecule type" value="Genomic_DNA"/>
</dbReference>
<dbReference type="RefSeq" id="WP_201822235.1">
    <property type="nucleotide sequence ID" value="NZ_JAERRH010000010.1"/>
</dbReference>
<sequence>MERVYATVDEYQAYTGAPTATAQTAGLLSRASRMLERLVLRYCVYDVDAVSGLPTHPLVAAAFRDAVCAQVAWWETVGDPSGADAVGWGSVAIGSVQLGRSVTAVSGEDAPARQLAPEVWDALLDPALTPDIWQMGAVSVC</sequence>
<accession>A0ABS1P6L5</accession>